<name>A0A415L5E1_9FIRM</name>
<evidence type="ECO:0000313" key="1">
    <source>
        <dbReference type="EMBL" id="RHL43677.1"/>
    </source>
</evidence>
<dbReference type="EMBL" id="QROS01000016">
    <property type="protein sequence ID" value="RHL43677.1"/>
    <property type="molecule type" value="Genomic_DNA"/>
</dbReference>
<accession>A0A415L5E1</accession>
<dbReference type="RefSeq" id="WP_118393427.1">
    <property type="nucleotide sequence ID" value="NZ_QROS01000016.1"/>
</dbReference>
<dbReference type="Proteomes" id="UP000285897">
    <property type="component" value="Unassembled WGS sequence"/>
</dbReference>
<reference evidence="1 2" key="1">
    <citation type="submission" date="2018-08" db="EMBL/GenBank/DDBJ databases">
        <title>A genome reference for cultivated species of the human gut microbiota.</title>
        <authorList>
            <person name="Zou Y."/>
            <person name="Xue W."/>
            <person name="Luo G."/>
        </authorList>
    </citation>
    <scope>NUCLEOTIDE SEQUENCE [LARGE SCALE GENOMIC DNA]</scope>
    <source>
        <strain evidence="1 2">AF37-6AC</strain>
    </source>
</reference>
<sequence length="172" mass="19234">MFYSGGTPELFACNKINRKEKDRRILNTKINSIGKTARFYAAGKFYVPGSSGNYSGLAIGETAWNNIVGVQFVGATDYKHYYTFPEGTYLVNINLFANLEASTSNVLGVALKIEVDDKAIANPWFRMIDSYQSIFYPVIISGSKLKVTMYSGKTIEIVNNANLSYIDFMRLN</sequence>
<comment type="caution">
    <text evidence="1">The sequence shown here is derived from an EMBL/GenBank/DDBJ whole genome shotgun (WGS) entry which is preliminary data.</text>
</comment>
<organism evidence="1 2">
    <name type="scientific">Blautia obeum</name>
    <dbReference type="NCBI Taxonomy" id="40520"/>
    <lineage>
        <taxon>Bacteria</taxon>
        <taxon>Bacillati</taxon>
        <taxon>Bacillota</taxon>
        <taxon>Clostridia</taxon>
        <taxon>Lachnospirales</taxon>
        <taxon>Lachnospiraceae</taxon>
        <taxon>Blautia</taxon>
    </lineage>
</organism>
<proteinExistence type="predicted"/>
<gene>
    <name evidence="1" type="ORF">DW021_15265</name>
</gene>
<dbReference type="AlphaFoldDB" id="A0A415L5E1"/>
<protein>
    <submittedName>
        <fullName evidence="1">Uncharacterized protein</fullName>
    </submittedName>
</protein>
<evidence type="ECO:0000313" key="2">
    <source>
        <dbReference type="Proteomes" id="UP000285897"/>
    </source>
</evidence>